<keyword evidence="3" id="KW-1185">Reference proteome</keyword>
<evidence type="ECO:0000313" key="2">
    <source>
        <dbReference type="EMBL" id="KAA8549130.1"/>
    </source>
</evidence>
<dbReference type="AlphaFoldDB" id="A0A5J5C4W1"/>
<name>A0A5J5C4W1_9ASTE</name>
<evidence type="ECO:0000313" key="3">
    <source>
        <dbReference type="Proteomes" id="UP000325577"/>
    </source>
</evidence>
<feature type="region of interest" description="Disordered" evidence="1">
    <location>
        <begin position="43"/>
        <end position="64"/>
    </location>
</feature>
<organism evidence="2 3">
    <name type="scientific">Nyssa sinensis</name>
    <dbReference type="NCBI Taxonomy" id="561372"/>
    <lineage>
        <taxon>Eukaryota</taxon>
        <taxon>Viridiplantae</taxon>
        <taxon>Streptophyta</taxon>
        <taxon>Embryophyta</taxon>
        <taxon>Tracheophyta</taxon>
        <taxon>Spermatophyta</taxon>
        <taxon>Magnoliopsida</taxon>
        <taxon>eudicotyledons</taxon>
        <taxon>Gunneridae</taxon>
        <taxon>Pentapetalae</taxon>
        <taxon>asterids</taxon>
        <taxon>Cornales</taxon>
        <taxon>Nyssaceae</taxon>
        <taxon>Nyssa</taxon>
    </lineage>
</organism>
<accession>A0A5J5C4W1</accession>
<dbReference type="EMBL" id="CM018031">
    <property type="protein sequence ID" value="KAA8549130.1"/>
    <property type="molecule type" value="Genomic_DNA"/>
</dbReference>
<sequence>MFTLFRLSPMLFPASNAPFGTRFRDLHLYNLKGGDRNVIILPEKNKNKKERQESGINVPEELEEQGPATVIASSSVANLPSTTLPEAAALVEAVH</sequence>
<dbReference type="Proteomes" id="UP000325577">
    <property type="component" value="Linkage Group LG0"/>
</dbReference>
<proteinExistence type="predicted"/>
<protein>
    <submittedName>
        <fullName evidence="2">Uncharacterized protein</fullName>
    </submittedName>
</protein>
<gene>
    <name evidence="2" type="ORF">F0562_000814</name>
</gene>
<evidence type="ECO:0000256" key="1">
    <source>
        <dbReference type="SAM" id="MobiDB-lite"/>
    </source>
</evidence>
<reference evidence="2 3" key="1">
    <citation type="submission" date="2019-09" db="EMBL/GenBank/DDBJ databases">
        <title>A chromosome-level genome assembly of the Chinese tupelo Nyssa sinensis.</title>
        <authorList>
            <person name="Yang X."/>
            <person name="Kang M."/>
            <person name="Yang Y."/>
            <person name="Xiong H."/>
            <person name="Wang M."/>
            <person name="Zhang Z."/>
            <person name="Wang Z."/>
            <person name="Wu H."/>
            <person name="Ma T."/>
            <person name="Liu J."/>
            <person name="Xi Z."/>
        </authorList>
    </citation>
    <scope>NUCLEOTIDE SEQUENCE [LARGE SCALE GENOMIC DNA]</scope>
    <source>
        <strain evidence="2">J267</strain>
        <tissue evidence="2">Leaf</tissue>
    </source>
</reference>